<proteinExistence type="predicted"/>
<evidence type="ECO:0000313" key="3">
    <source>
        <dbReference type="EMBL" id="GFZ92579.1"/>
    </source>
</evidence>
<evidence type="ECO:0000256" key="1">
    <source>
        <dbReference type="SAM" id="SignalP"/>
    </source>
</evidence>
<dbReference type="EMBL" id="BMIC01000007">
    <property type="protein sequence ID" value="GFZ92579.1"/>
    <property type="molecule type" value="Genomic_DNA"/>
</dbReference>
<name>A0A8J2TUI5_9FLAO</name>
<dbReference type="Proteomes" id="UP000598120">
    <property type="component" value="Unassembled WGS sequence"/>
</dbReference>
<keyword evidence="1" id="KW-0732">Signal</keyword>
<accession>A0A8J2TUI5</accession>
<dbReference type="GO" id="GO:0055085">
    <property type="term" value="P:transmembrane transport"/>
    <property type="evidence" value="ECO:0007669"/>
    <property type="project" value="InterPro"/>
</dbReference>
<comment type="caution">
    <text evidence="3">The sequence shown here is derived from an EMBL/GenBank/DDBJ whole genome shotgun (WGS) entry which is preliminary data.</text>
</comment>
<protein>
    <recommendedName>
        <fullName evidence="2">TonB C-terminal domain-containing protein</fullName>
    </recommendedName>
</protein>
<feature type="signal peptide" evidence="1">
    <location>
        <begin position="1"/>
        <end position="22"/>
    </location>
</feature>
<evidence type="ECO:0000259" key="2">
    <source>
        <dbReference type="Pfam" id="PF03544"/>
    </source>
</evidence>
<dbReference type="Pfam" id="PF03544">
    <property type="entry name" value="TonB_C"/>
    <property type="match status" value="1"/>
</dbReference>
<dbReference type="AlphaFoldDB" id="A0A8J2TUI5"/>
<feature type="domain" description="TonB C-terminal" evidence="2">
    <location>
        <begin position="101"/>
        <end position="162"/>
    </location>
</feature>
<gene>
    <name evidence="3" type="ORF">GCM10011531_25410</name>
</gene>
<keyword evidence="4" id="KW-1185">Reference proteome</keyword>
<dbReference type="InterPro" id="IPR037682">
    <property type="entry name" value="TonB_C"/>
</dbReference>
<dbReference type="SUPFAM" id="SSF74653">
    <property type="entry name" value="TolA/TonB C-terminal domain"/>
    <property type="match status" value="1"/>
</dbReference>
<reference evidence="3 4" key="1">
    <citation type="journal article" date="2014" name="Int. J. Syst. Evol. Microbiol.">
        <title>Complete genome sequence of Corynebacterium casei LMG S-19264T (=DSM 44701T), isolated from a smear-ripened cheese.</title>
        <authorList>
            <consortium name="US DOE Joint Genome Institute (JGI-PGF)"/>
            <person name="Walter F."/>
            <person name="Albersmeier A."/>
            <person name="Kalinowski J."/>
            <person name="Ruckert C."/>
        </authorList>
    </citation>
    <scope>NUCLEOTIDE SEQUENCE [LARGE SCALE GENOMIC DNA]</scope>
    <source>
        <strain evidence="3 4">CGMCC 1.15295</strain>
    </source>
</reference>
<dbReference type="RefSeq" id="WP_188606773.1">
    <property type="nucleotide sequence ID" value="NZ_BMIC01000007.1"/>
</dbReference>
<sequence length="176" mass="19891">MKKLSFLFIIFFFSFLTSISQNTPPIEEVKIIEVSEPEDLETIEVPFAIIEKVPVYDGCDENTSNEQLRMCMSNAIAKYIGKHFNTDVTKNIGLPSGPNRIITMFKIDKEGNIIDIKARAKHPNLEKEAIRVISLLPKLIKPGYQRGKPVIVPYSLPIIFNIVADTPSEQKEGQKN</sequence>
<dbReference type="Gene3D" id="3.30.1150.10">
    <property type="match status" value="1"/>
</dbReference>
<feature type="chain" id="PRO_5035276930" description="TonB C-terminal domain-containing protein" evidence="1">
    <location>
        <begin position="23"/>
        <end position="176"/>
    </location>
</feature>
<evidence type="ECO:0000313" key="4">
    <source>
        <dbReference type="Proteomes" id="UP000598120"/>
    </source>
</evidence>
<organism evidence="3 4">
    <name type="scientific">Aquaticitalea lipolytica</name>
    <dbReference type="NCBI Taxonomy" id="1247562"/>
    <lineage>
        <taxon>Bacteria</taxon>
        <taxon>Pseudomonadati</taxon>
        <taxon>Bacteroidota</taxon>
        <taxon>Flavobacteriia</taxon>
        <taxon>Flavobacteriales</taxon>
        <taxon>Flavobacteriaceae</taxon>
        <taxon>Aquaticitalea</taxon>
    </lineage>
</organism>